<keyword evidence="4 5" id="KW-0472">Membrane</keyword>
<dbReference type="PATRIC" id="fig|1434108.4.peg.3365"/>
<dbReference type="PANTHER" id="PTHR42723:SF1">
    <property type="entry name" value="CHLOROPHYLL SYNTHASE, CHLOROPLASTIC"/>
    <property type="match status" value="1"/>
</dbReference>
<dbReference type="PANTHER" id="PTHR42723">
    <property type="entry name" value="CHLOROPHYLL SYNTHASE"/>
    <property type="match status" value="1"/>
</dbReference>
<evidence type="ECO:0000256" key="4">
    <source>
        <dbReference type="ARBA" id="ARBA00023136"/>
    </source>
</evidence>
<feature type="transmembrane region" description="Helical" evidence="5">
    <location>
        <begin position="36"/>
        <end position="60"/>
    </location>
</feature>
<dbReference type="Gene3D" id="1.10.357.140">
    <property type="entry name" value="UbiA prenyltransferase"/>
    <property type="match status" value="1"/>
</dbReference>
<keyword evidence="2 5" id="KW-0812">Transmembrane</keyword>
<protein>
    <submittedName>
        <fullName evidence="6">(S)-2,3-di-O-geranylgeranylglyceryl phosphate synthase</fullName>
    </submittedName>
</protein>
<dbReference type="CDD" id="cd13961">
    <property type="entry name" value="PT_UbiA_DGGGPS"/>
    <property type="match status" value="1"/>
</dbReference>
<dbReference type="GO" id="GO:0005886">
    <property type="term" value="C:plasma membrane"/>
    <property type="evidence" value="ECO:0007669"/>
    <property type="project" value="UniProtKB-SubCell"/>
</dbReference>
<keyword evidence="3 5" id="KW-1133">Transmembrane helix</keyword>
<evidence type="ECO:0000256" key="2">
    <source>
        <dbReference type="ARBA" id="ARBA00022692"/>
    </source>
</evidence>
<feature type="transmembrane region" description="Helical" evidence="5">
    <location>
        <begin position="66"/>
        <end position="89"/>
    </location>
</feature>
<dbReference type="GO" id="GO:0016765">
    <property type="term" value="F:transferase activity, transferring alkyl or aryl (other than methyl) groups"/>
    <property type="evidence" value="ECO:0007669"/>
    <property type="project" value="InterPro"/>
</dbReference>
<dbReference type="AlphaFoldDB" id="A0A0E3QXU0"/>
<dbReference type="Proteomes" id="UP000033033">
    <property type="component" value="Chromosome"/>
</dbReference>
<evidence type="ECO:0000313" key="6">
    <source>
        <dbReference type="EMBL" id="AKB55637.1"/>
    </source>
</evidence>
<dbReference type="Gene3D" id="1.20.120.1780">
    <property type="entry name" value="UbiA prenyltransferase"/>
    <property type="match status" value="1"/>
</dbReference>
<reference evidence="6 7" key="1">
    <citation type="submission" date="2014-07" db="EMBL/GenBank/DDBJ databases">
        <title>Methanogenic archaea and the global carbon cycle.</title>
        <authorList>
            <person name="Henriksen J.R."/>
            <person name="Luke J."/>
            <person name="Reinhart S."/>
            <person name="Benedict M.N."/>
            <person name="Youngblut N.D."/>
            <person name="Metcalf M.E."/>
            <person name="Whitaker R.J."/>
            <person name="Metcalf W.W."/>
        </authorList>
    </citation>
    <scope>NUCLEOTIDE SEQUENCE [LARGE SCALE GENOMIC DNA]</scope>
    <source>
        <strain evidence="6 7">MS</strain>
    </source>
</reference>
<gene>
    <name evidence="6" type="ORF">MSBRM_2639</name>
</gene>
<keyword evidence="7" id="KW-1185">Reference proteome</keyword>
<dbReference type="EMBL" id="CP009528">
    <property type="protein sequence ID" value="AKB55637.1"/>
    <property type="molecule type" value="Genomic_DNA"/>
</dbReference>
<organism evidence="6 7">
    <name type="scientific">Methanosarcina barkeri MS</name>
    <dbReference type="NCBI Taxonomy" id="1434108"/>
    <lineage>
        <taxon>Archaea</taxon>
        <taxon>Methanobacteriati</taxon>
        <taxon>Methanobacteriota</taxon>
        <taxon>Stenosarchaea group</taxon>
        <taxon>Methanomicrobia</taxon>
        <taxon>Methanosarcinales</taxon>
        <taxon>Methanosarcinaceae</taxon>
        <taxon>Methanosarcina</taxon>
    </lineage>
</organism>
<name>A0A0E3QXU0_METBA</name>
<evidence type="ECO:0000313" key="7">
    <source>
        <dbReference type="Proteomes" id="UP000033033"/>
    </source>
</evidence>
<feature type="transmembrane region" description="Helical" evidence="5">
    <location>
        <begin position="227"/>
        <end position="249"/>
    </location>
</feature>
<feature type="transmembrane region" description="Helical" evidence="5">
    <location>
        <begin position="110"/>
        <end position="127"/>
    </location>
</feature>
<feature type="transmembrane region" description="Helical" evidence="5">
    <location>
        <begin position="156"/>
        <end position="177"/>
    </location>
</feature>
<proteinExistence type="predicted"/>
<feature type="transmembrane region" description="Helical" evidence="5">
    <location>
        <begin position="255"/>
        <end position="272"/>
    </location>
</feature>
<evidence type="ECO:0000256" key="1">
    <source>
        <dbReference type="ARBA" id="ARBA00004651"/>
    </source>
</evidence>
<sequence length="307" mass="34431">MSLLTKKLKIHSKILKYPVTYNTFMLRPKILGLFRLFRFELSFTAGVCVILGELLALGTLPTITEIILGFLSIFFISATSLILNDYFDLEMDRINAPERPLPAGLVTEREVVLLSIVVAVLGLITSYLISLEALLVVILVWAIGLLYNWRFKKAGLIGNLMVSFSVGMTFIFGGIVVNKPFETIVWLFAIILILADLGEEIAADAMDIEGDRQAGSRSLALVIGRENALKISGAAFLLVVAASILPFLFGWLERIYLFPILLMDLVILYSTGKLLDPRTANRRIYIRWIYLAGLVAFLIFIFIRMFR</sequence>
<dbReference type="InterPro" id="IPR044878">
    <property type="entry name" value="UbiA_sf"/>
</dbReference>
<dbReference type="InterPro" id="IPR050475">
    <property type="entry name" value="Prenyltransferase_related"/>
</dbReference>
<dbReference type="NCBIfam" id="NF009523">
    <property type="entry name" value="PRK12884.1"/>
    <property type="match status" value="1"/>
</dbReference>
<dbReference type="Pfam" id="PF01040">
    <property type="entry name" value="UbiA"/>
    <property type="match status" value="1"/>
</dbReference>
<dbReference type="HOGENOM" id="CLU_073311_1_1_2"/>
<dbReference type="STRING" id="1434108.MSBRM_2639"/>
<accession>A0A0E3QXU0</accession>
<evidence type="ECO:0000256" key="3">
    <source>
        <dbReference type="ARBA" id="ARBA00022989"/>
    </source>
</evidence>
<feature type="transmembrane region" description="Helical" evidence="5">
    <location>
        <begin position="284"/>
        <end position="306"/>
    </location>
</feature>
<comment type="subcellular location">
    <subcellularLocation>
        <location evidence="1">Cell membrane</location>
        <topology evidence="1">Multi-pass membrane protein</topology>
    </subcellularLocation>
</comment>
<dbReference type="InterPro" id="IPR000537">
    <property type="entry name" value="UbiA_prenyltransferase"/>
</dbReference>
<evidence type="ECO:0000256" key="5">
    <source>
        <dbReference type="SAM" id="Phobius"/>
    </source>
</evidence>
<dbReference type="KEGG" id="mby:MSBRM_2639"/>